<evidence type="ECO:0000259" key="3">
    <source>
        <dbReference type="Pfam" id="PF09792"/>
    </source>
</evidence>
<evidence type="ECO:0000256" key="2">
    <source>
        <dbReference type="SAM" id="Phobius"/>
    </source>
</evidence>
<reference evidence="4 5" key="1">
    <citation type="journal article" date="2019" name="Nat. Ecol. Evol.">
        <title>Megaphylogeny resolves global patterns of mushroom evolution.</title>
        <authorList>
            <person name="Varga T."/>
            <person name="Krizsan K."/>
            <person name="Foldi C."/>
            <person name="Dima B."/>
            <person name="Sanchez-Garcia M."/>
            <person name="Sanchez-Ramirez S."/>
            <person name="Szollosi G.J."/>
            <person name="Szarkandi J.G."/>
            <person name="Papp V."/>
            <person name="Albert L."/>
            <person name="Andreopoulos W."/>
            <person name="Angelini C."/>
            <person name="Antonin V."/>
            <person name="Barry K.W."/>
            <person name="Bougher N.L."/>
            <person name="Buchanan P."/>
            <person name="Buyck B."/>
            <person name="Bense V."/>
            <person name="Catcheside P."/>
            <person name="Chovatia M."/>
            <person name="Cooper J."/>
            <person name="Damon W."/>
            <person name="Desjardin D."/>
            <person name="Finy P."/>
            <person name="Geml J."/>
            <person name="Haridas S."/>
            <person name="Hughes K."/>
            <person name="Justo A."/>
            <person name="Karasinski D."/>
            <person name="Kautmanova I."/>
            <person name="Kiss B."/>
            <person name="Kocsube S."/>
            <person name="Kotiranta H."/>
            <person name="LaButti K.M."/>
            <person name="Lechner B.E."/>
            <person name="Liimatainen K."/>
            <person name="Lipzen A."/>
            <person name="Lukacs Z."/>
            <person name="Mihaltcheva S."/>
            <person name="Morgado L.N."/>
            <person name="Niskanen T."/>
            <person name="Noordeloos M.E."/>
            <person name="Ohm R.A."/>
            <person name="Ortiz-Santana B."/>
            <person name="Ovrebo C."/>
            <person name="Racz N."/>
            <person name="Riley R."/>
            <person name="Savchenko A."/>
            <person name="Shiryaev A."/>
            <person name="Soop K."/>
            <person name="Spirin V."/>
            <person name="Szebenyi C."/>
            <person name="Tomsovsky M."/>
            <person name="Tulloss R.E."/>
            <person name="Uehling J."/>
            <person name="Grigoriev I.V."/>
            <person name="Vagvolgyi C."/>
            <person name="Papp T."/>
            <person name="Martin F.M."/>
            <person name="Miettinen O."/>
            <person name="Hibbett D.S."/>
            <person name="Nagy L.G."/>
        </authorList>
    </citation>
    <scope>NUCLEOTIDE SEQUENCE [LARGE SCALE GENOMIC DNA]</scope>
    <source>
        <strain evidence="4 5">CBS 121175</strain>
    </source>
</reference>
<accession>A0A5C3KEK7</accession>
<name>A0A5C3KEK7_COPMA</name>
<keyword evidence="2" id="KW-0812">Transmembrane</keyword>
<evidence type="ECO:0000313" key="5">
    <source>
        <dbReference type="Proteomes" id="UP000307440"/>
    </source>
</evidence>
<dbReference type="Proteomes" id="UP000307440">
    <property type="component" value="Unassembled WGS sequence"/>
</dbReference>
<dbReference type="STRING" id="230819.A0A5C3KEK7"/>
<protein>
    <recommendedName>
        <fullName evidence="3">Ubiquitin 3 binding protein But2 C-terminal domain-containing protein</fullName>
    </recommendedName>
</protein>
<feature type="domain" description="Ubiquitin 3 binding protein But2 C-terminal" evidence="3">
    <location>
        <begin position="107"/>
        <end position="242"/>
    </location>
</feature>
<dbReference type="Pfam" id="PF09792">
    <property type="entry name" value="But2"/>
    <property type="match status" value="1"/>
</dbReference>
<organism evidence="4 5">
    <name type="scientific">Coprinopsis marcescibilis</name>
    <name type="common">Agaric fungus</name>
    <name type="synonym">Psathyrella marcescibilis</name>
    <dbReference type="NCBI Taxonomy" id="230819"/>
    <lineage>
        <taxon>Eukaryota</taxon>
        <taxon>Fungi</taxon>
        <taxon>Dikarya</taxon>
        <taxon>Basidiomycota</taxon>
        <taxon>Agaricomycotina</taxon>
        <taxon>Agaricomycetes</taxon>
        <taxon>Agaricomycetidae</taxon>
        <taxon>Agaricales</taxon>
        <taxon>Agaricineae</taxon>
        <taxon>Psathyrellaceae</taxon>
        <taxon>Coprinopsis</taxon>
    </lineage>
</organism>
<keyword evidence="2" id="KW-1133">Transmembrane helix</keyword>
<dbReference type="InterPro" id="IPR018620">
    <property type="entry name" value="Ubiquitin3-bd_protein_But2_C"/>
</dbReference>
<evidence type="ECO:0000256" key="1">
    <source>
        <dbReference type="SAM" id="MobiDB-lite"/>
    </source>
</evidence>
<keyword evidence="2" id="KW-0472">Membrane</keyword>
<proteinExistence type="predicted"/>
<sequence>MSRYREEQYNLLPNGDHDEDPTNHRSRSYNDAPTKTQSWGIAFGLILFILIDILAYVYIAKSILWSRPPAELEFRNPYYGLDDLYRTGRVKPSEYPRIMNVPRFTSQISSMQPNTVSQIDQHRWLSDYGLLTPPDRRLQIRTIMQFNVLDYGMEKCELIARLPSRDKDLPHPYSFNDLRGVISLDICRLDSKRPLDEATLTWNTRPRCTHSIGTLDARIGDEVRLPEFPCKSGDFIALEVSCSAKAPNCGVDVWSNQNATWGLFMYQYQTL</sequence>
<feature type="region of interest" description="Disordered" evidence="1">
    <location>
        <begin position="1"/>
        <end position="31"/>
    </location>
</feature>
<evidence type="ECO:0000313" key="4">
    <source>
        <dbReference type="EMBL" id="TFK18155.1"/>
    </source>
</evidence>
<dbReference type="AlphaFoldDB" id="A0A5C3KEK7"/>
<gene>
    <name evidence="4" type="ORF">FA15DRAFT_660914</name>
</gene>
<keyword evidence="5" id="KW-1185">Reference proteome</keyword>
<feature type="transmembrane region" description="Helical" evidence="2">
    <location>
        <begin position="39"/>
        <end position="59"/>
    </location>
</feature>
<dbReference type="EMBL" id="ML210426">
    <property type="protein sequence ID" value="TFK18155.1"/>
    <property type="molecule type" value="Genomic_DNA"/>
</dbReference>
<dbReference type="OrthoDB" id="61113at2759"/>